<reference evidence="3" key="1">
    <citation type="submission" date="2021-03" db="EMBL/GenBank/DDBJ databases">
        <title>Genomic Encyclopedia of Type Strains, Phase IV (KMG-IV): sequencing the most valuable type-strain genomes for metagenomic binning, comparative biology and taxonomic classification.</title>
        <authorList>
            <person name="Goeker M."/>
        </authorList>
    </citation>
    <scope>NUCLEOTIDE SEQUENCE</scope>
    <source>
        <strain evidence="3">DSM 26232</strain>
    </source>
</reference>
<dbReference type="OrthoDB" id="19261at2157"/>
<dbReference type="Gene3D" id="3.30.70.3250">
    <property type="entry name" value="Ribonuclease P, Pop5 subunit"/>
    <property type="match status" value="1"/>
</dbReference>
<keyword evidence="2 3" id="KW-0378">Hydrolase</keyword>
<keyword evidence="1 2" id="KW-0819">tRNA processing</keyword>
<dbReference type="GO" id="GO:0005737">
    <property type="term" value="C:cytoplasm"/>
    <property type="evidence" value="ECO:0007669"/>
    <property type="project" value="UniProtKB-SubCell"/>
</dbReference>
<keyword evidence="2" id="KW-0255">Endonuclease</keyword>
<dbReference type="InterPro" id="IPR038085">
    <property type="entry name" value="Rnp2-like_sf"/>
</dbReference>
<dbReference type="InterPro" id="IPR002759">
    <property type="entry name" value="Pop5/Rpp14/Rnp2-like"/>
</dbReference>
<comment type="caution">
    <text evidence="3">The sequence shown here is derived from an EMBL/GenBank/DDBJ whole genome shotgun (WGS) entry which is preliminary data.</text>
</comment>
<dbReference type="EC" id="3.1.26.5" evidence="2"/>
<gene>
    <name evidence="2" type="primary">rnp2</name>
    <name evidence="3" type="ORF">J2753_001585</name>
</gene>
<keyword evidence="2" id="KW-0963">Cytoplasm</keyword>
<comment type="similarity">
    <text evidence="2">Belongs to the eukaryotic/archaeal RNase P protein component 2 family.</text>
</comment>
<comment type="function">
    <text evidence="2">Part of ribonuclease P, a protein complex that generates mature tRNA molecules by cleaving their 5'-ends.</text>
</comment>
<dbReference type="RefSeq" id="WP_209491367.1">
    <property type="nucleotide sequence ID" value="NZ_JAGGLC010000003.1"/>
</dbReference>
<dbReference type="AlphaFoldDB" id="A0A8T4GVQ0"/>
<name>A0A8T4GVQ0_9EURY</name>
<evidence type="ECO:0000256" key="1">
    <source>
        <dbReference type="ARBA" id="ARBA00022694"/>
    </source>
</evidence>
<evidence type="ECO:0000313" key="3">
    <source>
        <dbReference type="EMBL" id="MBP1987087.1"/>
    </source>
</evidence>
<organism evidence="3 4">
    <name type="scientific">Halolamina salifodinae</name>
    <dbReference type="NCBI Taxonomy" id="1202767"/>
    <lineage>
        <taxon>Archaea</taxon>
        <taxon>Methanobacteriati</taxon>
        <taxon>Methanobacteriota</taxon>
        <taxon>Stenosarchaea group</taxon>
        <taxon>Halobacteria</taxon>
        <taxon>Halobacteriales</taxon>
        <taxon>Haloferacaceae</taxon>
    </lineage>
</organism>
<evidence type="ECO:0000256" key="2">
    <source>
        <dbReference type="HAMAP-Rule" id="MF_00755"/>
    </source>
</evidence>
<dbReference type="HAMAP" id="MF_00755">
    <property type="entry name" value="RNase_P_2"/>
    <property type="match status" value="1"/>
</dbReference>
<comment type="subunit">
    <text evidence="2">Consists of a catalytic RNA component and at least 4-5 protein subunits.</text>
</comment>
<protein>
    <recommendedName>
        <fullName evidence="2">Ribonuclease P protein component 2</fullName>
        <shortName evidence="2">RNase P component 2</shortName>
        <ecNumber evidence="2">3.1.26.5</ecNumber>
    </recommendedName>
    <alternativeName>
        <fullName evidence="2">Pop5</fullName>
    </alternativeName>
</protein>
<dbReference type="EMBL" id="JAGGLC010000003">
    <property type="protein sequence ID" value="MBP1987087.1"/>
    <property type="molecule type" value="Genomic_DNA"/>
</dbReference>
<dbReference type="SUPFAM" id="SSF160350">
    <property type="entry name" value="Rnp2-like"/>
    <property type="match status" value="1"/>
</dbReference>
<comment type="catalytic activity">
    <reaction evidence="2">
        <text>Endonucleolytic cleavage of RNA, removing 5'-extranucleotides from tRNA precursor.</text>
        <dbReference type="EC" id="3.1.26.5"/>
    </reaction>
</comment>
<dbReference type="Proteomes" id="UP000823736">
    <property type="component" value="Unassembled WGS sequence"/>
</dbReference>
<dbReference type="GO" id="GO:0001682">
    <property type="term" value="P:tRNA 5'-leader removal"/>
    <property type="evidence" value="ECO:0007669"/>
    <property type="project" value="UniProtKB-UniRule"/>
</dbReference>
<comment type="subcellular location">
    <subcellularLocation>
        <location evidence="2">Cytoplasm</location>
    </subcellularLocation>
</comment>
<proteinExistence type="inferred from homology"/>
<keyword evidence="2" id="KW-0540">Nuclease</keyword>
<evidence type="ECO:0000313" key="4">
    <source>
        <dbReference type="Proteomes" id="UP000823736"/>
    </source>
</evidence>
<dbReference type="GO" id="GO:0004526">
    <property type="term" value="F:ribonuclease P activity"/>
    <property type="evidence" value="ECO:0007669"/>
    <property type="project" value="UniProtKB-UniRule"/>
</dbReference>
<keyword evidence="4" id="KW-1185">Reference proteome</keyword>
<sequence>MKHLPKHLQPRWRYLAVAVETWPDADIGRRAFQRELWYAGQNLLGDPGSADADLRLLRYDVAEGTGGAIVRVRRGEVEAARAALACVDEVNGHPIGLRLTGVSGSVDAASESYLGDPAGSSTQEEVTFEGADHPAHRRDGAVDVETPTGWLGATVHDCE</sequence>
<dbReference type="Pfam" id="PF01900">
    <property type="entry name" value="RNase_P_Rpp14"/>
    <property type="match status" value="1"/>
</dbReference>
<dbReference type="GO" id="GO:0030677">
    <property type="term" value="C:ribonuclease P complex"/>
    <property type="evidence" value="ECO:0007669"/>
    <property type="project" value="UniProtKB-UniRule"/>
</dbReference>
<accession>A0A8T4GVQ0</accession>